<comment type="subcellular location">
    <subcellularLocation>
        <location evidence="2">Gas vesicle</location>
    </subcellularLocation>
</comment>
<evidence type="ECO:0000256" key="1">
    <source>
        <dbReference type="ARBA" id="ARBA00022987"/>
    </source>
</evidence>
<evidence type="ECO:0000313" key="4">
    <source>
        <dbReference type="EMBL" id="GHO58860.1"/>
    </source>
</evidence>
<dbReference type="PANTHER" id="PTHR36852:SF1">
    <property type="entry name" value="PROTEIN GVPL 2"/>
    <property type="match status" value="1"/>
</dbReference>
<dbReference type="PANTHER" id="PTHR36852">
    <property type="entry name" value="PROTEIN GVPL 2"/>
    <property type="match status" value="1"/>
</dbReference>
<evidence type="ECO:0000256" key="2">
    <source>
        <dbReference type="ARBA" id="ARBA00035108"/>
    </source>
</evidence>
<keyword evidence="1" id="KW-0304">Gas vesicle</keyword>
<dbReference type="Pfam" id="PF06386">
    <property type="entry name" value="GvpL_GvpF"/>
    <property type="match status" value="1"/>
</dbReference>
<dbReference type="RefSeq" id="WP_201375102.1">
    <property type="nucleotide sequence ID" value="NZ_BNJG01000003.1"/>
</dbReference>
<gene>
    <name evidence="4" type="ORF">KSB_73350</name>
</gene>
<comment type="similarity">
    <text evidence="3">Belongs to the gas vesicle GvpF/GvpL family.</text>
</comment>
<organism evidence="4 5">
    <name type="scientific">Ktedonobacter robiniae</name>
    <dbReference type="NCBI Taxonomy" id="2778365"/>
    <lineage>
        <taxon>Bacteria</taxon>
        <taxon>Bacillati</taxon>
        <taxon>Chloroflexota</taxon>
        <taxon>Ktedonobacteria</taxon>
        <taxon>Ktedonobacterales</taxon>
        <taxon>Ktedonobacteraceae</taxon>
        <taxon>Ktedonobacter</taxon>
    </lineage>
</organism>
<keyword evidence="5" id="KW-1185">Reference proteome</keyword>
<protein>
    <submittedName>
        <fullName evidence="4">Gas vesicle protein</fullName>
    </submittedName>
</protein>
<evidence type="ECO:0000313" key="5">
    <source>
        <dbReference type="Proteomes" id="UP000654345"/>
    </source>
</evidence>
<comment type="caution">
    <text evidence="4">The sequence shown here is derived from an EMBL/GenBank/DDBJ whole genome shotgun (WGS) entry which is preliminary data.</text>
</comment>
<dbReference type="Proteomes" id="UP000654345">
    <property type="component" value="Unassembled WGS sequence"/>
</dbReference>
<dbReference type="EMBL" id="BNJG01000003">
    <property type="protein sequence ID" value="GHO58860.1"/>
    <property type="molecule type" value="Genomic_DNA"/>
</dbReference>
<sequence length="269" mass="30681">MLSHNGLYAYGLVSKKPEHLDILGIDNQNKVYPVSENDMCVMVSKVDIDAFQNRIKNLVSELTSGKDAVQQGAAELLQSHEHIIDTLMQDTTVIPFKFGTILKDEKAASQMLQNQKEDFQSLLAKFTGKVEWGVKVYANKQALAKHLMQKEPEFISLQEKRAKLSRGAAYLFDKKMEVEVKNAVATQLAQITERIFHELERNAFEAKLNNILPQKMTGKKQEMILNAAYLIERGREALFRQQGIQFVEEYGPLELELEFSGPWPPYNFT</sequence>
<name>A0ABQ3V1U3_9CHLR</name>
<dbReference type="InterPro" id="IPR009430">
    <property type="entry name" value="GvpL/GvpF"/>
</dbReference>
<accession>A0ABQ3V1U3</accession>
<evidence type="ECO:0000256" key="3">
    <source>
        <dbReference type="ARBA" id="ARBA00035643"/>
    </source>
</evidence>
<proteinExistence type="inferred from homology"/>
<reference evidence="4 5" key="1">
    <citation type="journal article" date="2021" name="Int. J. Syst. Evol. Microbiol.">
        <title>Reticulibacter mediterranei gen. nov., sp. nov., within the new family Reticulibacteraceae fam. nov., and Ktedonospora formicarum gen. nov., sp. nov., Ktedonobacter robiniae sp. nov., Dictyobacter formicarum sp. nov. and Dictyobacter arantiisoli sp. nov., belonging to the class Ktedonobacteria.</title>
        <authorList>
            <person name="Yabe S."/>
            <person name="Zheng Y."/>
            <person name="Wang C.M."/>
            <person name="Sakai Y."/>
            <person name="Abe K."/>
            <person name="Yokota A."/>
            <person name="Donadio S."/>
            <person name="Cavaletti L."/>
            <person name="Monciardini P."/>
        </authorList>
    </citation>
    <scope>NUCLEOTIDE SEQUENCE [LARGE SCALE GENOMIC DNA]</scope>
    <source>
        <strain evidence="4 5">SOSP1-30</strain>
    </source>
</reference>